<keyword evidence="3" id="KW-1185">Reference proteome</keyword>
<comment type="caution">
    <text evidence="2">The sequence shown here is derived from an EMBL/GenBank/DDBJ whole genome shotgun (WGS) entry which is preliminary data.</text>
</comment>
<dbReference type="Gene3D" id="3.40.50.1460">
    <property type="match status" value="1"/>
</dbReference>
<gene>
    <name evidence="2" type="ORF">G7043_41155</name>
</gene>
<dbReference type="AlphaFoldDB" id="A0A7C9RZQ7"/>
<evidence type="ECO:0000313" key="3">
    <source>
        <dbReference type="Proteomes" id="UP000481360"/>
    </source>
</evidence>
<proteinExistence type="predicted"/>
<dbReference type="InterPro" id="IPR029030">
    <property type="entry name" value="Caspase-like_dom_sf"/>
</dbReference>
<dbReference type="RefSeq" id="WP_166054119.1">
    <property type="nucleotide sequence ID" value="NZ_JAAMPJ010000015.1"/>
</dbReference>
<name>A0A7C9RZQ7_9PSEU</name>
<dbReference type="EMBL" id="JAAMPJ010000015">
    <property type="protein sequence ID" value="NGY65323.1"/>
    <property type="molecule type" value="Genomic_DNA"/>
</dbReference>
<reference evidence="2 3" key="1">
    <citation type="submission" date="2020-03" db="EMBL/GenBank/DDBJ databases">
        <title>Isolation and identification of active actinomycetes.</title>
        <authorList>
            <person name="Sun X."/>
        </authorList>
    </citation>
    <scope>NUCLEOTIDE SEQUENCE [LARGE SCALE GENOMIC DNA]</scope>
    <source>
        <strain evidence="2 3">NEAU-D13</strain>
    </source>
</reference>
<evidence type="ECO:0000313" key="2">
    <source>
        <dbReference type="EMBL" id="NGY65323.1"/>
    </source>
</evidence>
<evidence type="ECO:0000259" key="1">
    <source>
        <dbReference type="Pfam" id="PF00656"/>
    </source>
</evidence>
<dbReference type="GO" id="GO:0004197">
    <property type="term" value="F:cysteine-type endopeptidase activity"/>
    <property type="evidence" value="ECO:0007669"/>
    <property type="project" value="InterPro"/>
</dbReference>
<protein>
    <recommendedName>
        <fullName evidence="1">Peptidase C14 caspase domain-containing protein</fullName>
    </recommendedName>
</protein>
<sequence length="224" mass="24474">MPGARAVLVGTSTYTAGLPQLDWSAANITDLYDALVDVFDPGGLHALVDPPTTQVVFDRLNLCASSPADILLFYYTGHGLRDDDDRLCLALPGSVDVPRHARRTSLPVDSVLEILRHAPAQHRVVILDCCYSGLVLDSPAAADLHLLSATNRTRKAEYRTEARNTEFTGELVRLLEDTSGPLDLGTVYGHLDRALRGRGLPRPRQRCVDHSAELVLRPSRFPSA</sequence>
<dbReference type="InterPro" id="IPR011600">
    <property type="entry name" value="Pept_C14_caspase"/>
</dbReference>
<feature type="domain" description="Peptidase C14 caspase" evidence="1">
    <location>
        <begin position="6"/>
        <end position="195"/>
    </location>
</feature>
<dbReference type="NCBIfam" id="NF047832">
    <property type="entry name" value="caspase_w_EACC1"/>
    <property type="match status" value="1"/>
</dbReference>
<dbReference type="SUPFAM" id="SSF52129">
    <property type="entry name" value="Caspase-like"/>
    <property type="match status" value="1"/>
</dbReference>
<dbReference type="GO" id="GO:0006508">
    <property type="term" value="P:proteolysis"/>
    <property type="evidence" value="ECO:0007669"/>
    <property type="project" value="InterPro"/>
</dbReference>
<dbReference type="Pfam" id="PF00656">
    <property type="entry name" value="Peptidase_C14"/>
    <property type="match status" value="1"/>
</dbReference>
<organism evidence="2 3">
    <name type="scientific">Lentzea alba</name>
    <dbReference type="NCBI Taxonomy" id="2714351"/>
    <lineage>
        <taxon>Bacteria</taxon>
        <taxon>Bacillati</taxon>
        <taxon>Actinomycetota</taxon>
        <taxon>Actinomycetes</taxon>
        <taxon>Pseudonocardiales</taxon>
        <taxon>Pseudonocardiaceae</taxon>
        <taxon>Lentzea</taxon>
    </lineage>
</organism>
<dbReference type="Proteomes" id="UP000481360">
    <property type="component" value="Unassembled WGS sequence"/>
</dbReference>
<accession>A0A7C9RZQ7</accession>